<feature type="compositionally biased region" description="Pro residues" evidence="1">
    <location>
        <begin position="129"/>
        <end position="138"/>
    </location>
</feature>
<name>A0A1D2A253_AUXPR</name>
<feature type="transmembrane region" description="Helical" evidence="2">
    <location>
        <begin position="214"/>
        <end position="237"/>
    </location>
</feature>
<keyword evidence="2" id="KW-1133">Transmembrane helix</keyword>
<feature type="region of interest" description="Disordered" evidence="1">
    <location>
        <begin position="63"/>
        <end position="170"/>
    </location>
</feature>
<evidence type="ECO:0000256" key="2">
    <source>
        <dbReference type="SAM" id="Phobius"/>
    </source>
</evidence>
<keyword evidence="3" id="KW-0732">Signal</keyword>
<feature type="region of interest" description="Disordered" evidence="1">
    <location>
        <begin position="273"/>
        <end position="303"/>
    </location>
</feature>
<proteinExistence type="predicted"/>
<keyword evidence="2" id="KW-0472">Membrane</keyword>
<feature type="compositionally biased region" description="Pro residues" evidence="1">
    <location>
        <begin position="157"/>
        <end position="166"/>
    </location>
</feature>
<evidence type="ECO:0000256" key="3">
    <source>
        <dbReference type="SAM" id="SignalP"/>
    </source>
</evidence>
<dbReference type="EMBL" id="GDKF01005350">
    <property type="protein sequence ID" value="JAT73272.1"/>
    <property type="molecule type" value="Transcribed_RNA"/>
</dbReference>
<organism evidence="4">
    <name type="scientific">Auxenochlorella protothecoides</name>
    <name type="common">Green microalga</name>
    <name type="synonym">Chlorella protothecoides</name>
    <dbReference type="NCBI Taxonomy" id="3075"/>
    <lineage>
        <taxon>Eukaryota</taxon>
        <taxon>Viridiplantae</taxon>
        <taxon>Chlorophyta</taxon>
        <taxon>core chlorophytes</taxon>
        <taxon>Trebouxiophyceae</taxon>
        <taxon>Chlorellales</taxon>
        <taxon>Chlorellaceae</taxon>
        <taxon>Auxenochlorella</taxon>
    </lineage>
</organism>
<gene>
    <name evidence="4" type="ORF">g.15521</name>
</gene>
<reference evidence="4" key="1">
    <citation type="submission" date="2015-08" db="EMBL/GenBank/DDBJ databases">
        <authorList>
            <person name="Babu N.S."/>
            <person name="Beckwith C.J."/>
            <person name="Beseler K.G."/>
            <person name="Brison A."/>
            <person name="Carone J.V."/>
            <person name="Caskin T.P."/>
            <person name="Diamond M."/>
            <person name="Durham M.E."/>
            <person name="Foxe J.M."/>
            <person name="Go M."/>
            <person name="Henderson B.A."/>
            <person name="Jones I.B."/>
            <person name="McGettigan J.A."/>
            <person name="Micheletti S.J."/>
            <person name="Nasrallah M.E."/>
            <person name="Ortiz D."/>
            <person name="Piller C.R."/>
            <person name="Privatt S.R."/>
            <person name="Schneider S.L."/>
            <person name="Sharp S."/>
            <person name="Smith T.C."/>
            <person name="Stanton J.D."/>
            <person name="Ullery H.E."/>
            <person name="Wilson R.J."/>
            <person name="Serrano M.G."/>
            <person name="Buck G."/>
            <person name="Lee V."/>
            <person name="Wang Y."/>
            <person name="Carvalho R."/>
            <person name="Voegtly L."/>
            <person name="Shi R."/>
            <person name="Duckworth R."/>
            <person name="Johnson A."/>
            <person name="Loviza R."/>
            <person name="Walstead R."/>
            <person name="Shah Z."/>
            <person name="Kiflezghi M."/>
            <person name="Wade K."/>
            <person name="Ball S.L."/>
            <person name="Bradley K.W."/>
            <person name="Asai D.J."/>
            <person name="Bowman C.A."/>
            <person name="Russell D.A."/>
            <person name="Pope W.H."/>
            <person name="Jacobs-Sera D."/>
            <person name="Hendrix R.W."/>
            <person name="Hatfull G.F."/>
        </authorList>
    </citation>
    <scope>NUCLEOTIDE SEQUENCE</scope>
</reference>
<protein>
    <submittedName>
        <fullName evidence="4">Uncharacterized protein</fullName>
    </submittedName>
</protein>
<keyword evidence="2" id="KW-0812">Transmembrane</keyword>
<sequence length="303" mass="32370">MKLEAILLLSVTLFVSSAHSRQLLADPPAATRVERVINDLGVRATAPTPEVLTEVDLLKAPSVETGEPRMRSDGLQPQEAPAAGPAQEAGEDVNARGTFPGFSTPTGSYAPTAELLPHNASSVMVTAQPPSPLLPRPADPNRRIPNPRNTTQLKPPGKSPPPPPPVGQAEIADTLWDDHSAEEEETDMESILEDDLQARTPLKTVGDGGLLAPFLPYSSVIVVALVALALGAVVVFWSRRRALQPAHLASVELGPRYTEVKAGVQTTPVNWETSDRDWQDVPATRSGGPSSKAKPPADWDDKW</sequence>
<feature type="signal peptide" evidence="3">
    <location>
        <begin position="1"/>
        <end position="20"/>
    </location>
</feature>
<feature type="chain" id="PRO_5008901352" evidence="3">
    <location>
        <begin position="21"/>
        <end position="303"/>
    </location>
</feature>
<accession>A0A1D2A253</accession>
<evidence type="ECO:0000256" key="1">
    <source>
        <dbReference type="SAM" id="MobiDB-lite"/>
    </source>
</evidence>
<feature type="compositionally biased region" description="Low complexity" evidence="1">
    <location>
        <begin position="74"/>
        <end position="88"/>
    </location>
</feature>
<dbReference type="AlphaFoldDB" id="A0A1D2A253"/>
<evidence type="ECO:0000313" key="4">
    <source>
        <dbReference type="EMBL" id="JAT73272.1"/>
    </source>
</evidence>